<evidence type="ECO:0000313" key="13">
    <source>
        <dbReference type="Proteomes" id="UP000225889"/>
    </source>
</evidence>
<dbReference type="SUPFAM" id="SSF51395">
    <property type="entry name" value="FMN-linked oxidoreductases"/>
    <property type="match status" value="1"/>
</dbReference>
<comment type="similarity">
    <text evidence="3">In the N-terminal section; belongs to the NADH:flavin oxidoreductase/NADH oxidase family.</text>
</comment>
<evidence type="ECO:0000256" key="6">
    <source>
        <dbReference type="ARBA" id="ARBA00022723"/>
    </source>
</evidence>
<name>A0A2G3DY99_9FIRM</name>
<dbReference type="RefSeq" id="WP_099391194.1">
    <property type="nucleotide sequence ID" value="NZ_PDYF01000007.1"/>
</dbReference>
<comment type="cofactor">
    <cofactor evidence="2">
        <name>[4Fe-4S] cluster</name>
        <dbReference type="ChEBI" id="CHEBI:49883"/>
    </cofactor>
</comment>
<comment type="caution">
    <text evidence="12">The sequence shown here is derived from an EMBL/GenBank/DDBJ whole genome shotgun (WGS) entry which is preliminary data.</text>
</comment>
<gene>
    <name evidence="12" type="ORF">CSX01_01715</name>
</gene>
<dbReference type="Pfam" id="PF00724">
    <property type="entry name" value="Oxidored_FMN"/>
    <property type="match status" value="1"/>
</dbReference>
<dbReference type="Gene3D" id="3.50.50.60">
    <property type="entry name" value="FAD/NAD(P)-binding domain"/>
    <property type="match status" value="1"/>
</dbReference>
<dbReference type="PRINTS" id="PR00368">
    <property type="entry name" value="FADPNR"/>
</dbReference>
<proteinExistence type="inferred from homology"/>
<protein>
    <submittedName>
        <fullName evidence="12">NADH:flavin oxidoreductase</fullName>
    </submittedName>
</protein>
<dbReference type="GO" id="GO:0046872">
    <property type="term" value="F:metal ion binding"/>
    <property type="evidence" value="ECO:0007669"/>
    <property type="project" value="UniProtKB-KW"/>
</dbReference>
<dbReference type="EMBL" id="PDYF01000007">
    <property type="protein sequence ID" value="PHU35974.1"/>
    <property type="molecule type" value="Genomic_DNA"/>
</dbReference>
<dbReference type="InterPro" id="IPR013785">
    <property type="entry name" value="Aldolase_TIM"/>
</dbReference>
<reference evidence="12 13" key="1">
    <citation type="submission" date="2017-10" db="EMBL/GenBank/DDBJ databases">
        <title>Resolving the taxonomy of Roseburia spp., Eubacterium rectale and Agathobacter spp. through phylogenomic analysis.</title>
        <authorList>
            <person name="Sheridan P.O."/>
            <person name="Walker A.W."/>
            <person name="Duncan S.H."/>
            <person name="Scott K.P."/>
            <person name="Toole P.W.O."/>
            <person name="Luis P."/>
            <person name="Flint H.J."/>
        </authorList>
    </citation>
    <scope>NUCLEOTIDE SEQUENCE [LARGE SCALE GENOMIC DNA]</scope>
    <source>
        <strain evidence="12 13">JK626</strain>
    </source>
</reference>
<dbReference type="Gene3D" id="3.20.20.70">
    <property type="entry name" value="Aldolase class I"/>
    <property type="match status" value="1"/>
</dbReference>
<dbReference type="CDD" id="cd02803">
    <property type="entry name" value="OYE_like_FMN_family"/>
    <property type="match status" value="1"/>
</dbReference>
<evidence type="ECO:0000313" key="12">
    <source>
        <dbReference type="EMBL" id="PHU35974.1"/>
    </source>
</evidence>
<dbReference type="PRINTS" id="PR00469">
    <property type="entry name" value="PNDRDTASEII"/>
</dbReference>
<keyword evidence="9" id="KW-0411">Iron-sulfur</keyword>
<dbReference type="InterPro" id="IPR036188">
    <property type="entry name" value="FAD/NAD-bd_sf"/>
</dbReference>
<evidence type="ECO:0000256" key="8">
    <source>
        <dbReference type="ARBA" id="ARBA00023004"/>
    </source>
</evidence>
<accession>A0A2G3DY99</accession>
<dbReference type="InterPro" id="IPR023753">
    <property type="entry name" value="FAD/NAD-binding_dom"/>
</dbReference>
<evidence type="ECO:0000256" key="5">
    <source>
        <dbReference type="ARBA" id="ARBA00022643"/>
    </source>
</evidence>
<feature type="domain" description="FAD/NAD(P)-binding" evidence="11">
    <location>
        <begin position="394"/>
        <end position="625"/>
    </location>
</feature>
<dbReference type="GO" id="GO:0010181">
    <property type="term" value="F:FMN binding"/>
    <property type="evidence" value="ECO:0007669"/>
    <property type="project" value="InterPro"/>
</dbReference>
<evidence type="ECO:0000256" key="1">
    <source>
        <dbReference type="ARBA" id="ARBA00001917"/>
    </source>
</evidence>
<evidence type="ECO:0000256" key="9">
    <source>
        <dbReference type="ARBA" id="ARBA00023014"/>
    </source>
</evidence>
<dbReference type="GO" id="GO:0051536">
    <property type="term" value="F:iron-sulfur cluster binding"/>
    <property type="evidence" value="ECO:0007669"/>
    <property type="project" value="UniProtKB-KW"/>
</dbReference>
<dbReference type="Gene3D" id="3.40.50.720">
    <property type="entry name" value="NAD(P)-binding Rossmann-like Domain"/>
    <property type="match status" value="1"/>
</dbReference>
<evidence type="ECO:0000256" key="2">
    <source>
        <dbReference type="ARBA" id="ARBA00001966"/>
    </source>
</evidence>
<feature type="domain" description="NADH:flavin oxidoreductase/NADH oxidase N-terminal" evidence="10">
    <location>
        <begin position="5"/>
        <end position="340"/>
    </location>
</feature>
<dbReference type="InterPro" id="IPR051793">
    <property type="entry name" value="NADH:flavin_oxidoreductase"/>
</dbReference>
<evidence type="ECO:0000256" key="3">
    <source>
        <dbReference type="ARBA" id="ARBA00011048"/>
    </source>
</evidence>
<dbReference type="GO" id="GO:0016491">
    <property type="term" value="F:oxidoreductase activity"/>
    <property type="evidence" value="ECO:0007669"/>
    <property type="project" value="UniProtKB-KW"/>
</dbReference>
<evidence type="ECO:0000259" key="10">
    <source>
        <dbReference type="Pfam" id="PF00724"/>
    </source>
</evidence>
<dbReference type="AlphaFoldDB" id="A0A2G3DY99"/>
<reference evidence="12 13" key="2">
    <citation type="submission" date="2017-10" db="EMBL/GenBank/DDBJ databases">
        <authorList>
            <person name="Banno H."/>
            <person name="Chua N.-H."/>
        </authorList>
    </citation>
    <scope>NUCLEOTIDE SEQUENCE [LARGE SCALE GENOMIC DNA]</scope>
    <source>
        <strain evidence="12 13">JK626</strain>
    </source>
</reference>
<keyword evidence="5" id="KW-0288">FMN</keyword>
<dbReference type="Proteomes" id="UP000225889">
    <property type="component" value="Unassembled WGS sequence"/>
</dbReference>
<dbReference type="PANTHER" id="PTHR42917">
    <property type="entry name" value="2,4-DIENOYL-COA REDUCTASE"/>
    <property type="match status" value="1"/>
</dbReference>
<keyword evidence="7" id="KW-0560">Oxidoreductase</keyword>
<dbReference type="PANTHER" id="PTHR42917:SF2">
    <property type="entry name" value="2,4-DIENOYL-COA REDUCTASE [(2E)-ENOYL-COA-PRODUCING]"/>
    <property type="match status" value="1"/>
</dbReference>
<keyword evidence="8" id="KW-0408">Iron</keyword>
<dbReference type="SUPFAM" id="SSF51905">
    <property type="entry name" value="FAD/NAD(P)-binding domain"/>
    <property type="match status" value="1"/>
</dbReference>
<sequence>MYENLFSSKNIGTMTVPNRTVMTAMGNYLADEGGYVSEKDIAFYGARAKGGTGLVITECTAVDSKSGLGNDREIVVDDDKYIPGLKKLADEVHKYGSKLCVQIYHPGRQGIAVVNGVESMKSASATECQIVHQPTHEMTKDEIKEMVGKFASAARRIKEAGADAVEIHGAHGYLIGQFSSPYTNKRTDEYGGNFENRMRFFGEIIDAVRAEVGKDFPVIARFSVDEHMEYVGQPNEGLHLADGVDIGKYLEAKGVDALDVSSGIYETMNTAWEPVGFDQGWKIEGPASVKAAVNIPVIGVAVIRDPEYAEELLKDGKLDFVGSARAFYADPEWANKAKCGKACDIRKCISCLYCMESLMSANAETPMGCSVNFEAGKENQYQAEELPKNGAGRTVAVIGAGPAGLEAARILAIRGFKPVVFEKQSRLGGQVYLASKPPKKEKTAWLIDYEKGQLEKLGVEIRLNTEATVETIMELKPYAVFVATGSTPVMPKSIKGLDGKNVHTPVESLDGTVKLSNKKVCVVGSGMTGIETAELLSEQGNDVTVFEMADDIGPGLFFQNLVDVMSRIAPKNVAMYPKHRLVEIDGNKVAFETTDTKEAVNFEFDEVVVSLGVAANKAANEEIAAAFDNVRFLGDALSTGRIAAAIKTGYLAAAEL</sequence>
<dbReference type="Pfam" id="PF07992">
    <property type="entry name" value="Pyr_redox_2"/>
    <property type="match status" value="1"/>
</dbReference>
<evidence type="ECO:0000259" key="11">
    <source>
        <dbReference type="Pfam" id="PF07992"/>
    </source>
</evidence>
<evidence type="ECO:0000256" key="7">
    <source>
        <dbReference type="ARBA" id="ARBA00023002"/>
    </source>
</evidence>
<evidence type="ECO:0000256" key="4">
    <source>
        <dbReference type="ARBA" id="ARBA00022630"/>
    </source>
</evidence>
<keyword evidence="6" id="KW-0479">Metal-binding</keyword>
<organism evidence="12 13">
    <name type="scientific">Pseudobutyrivibrio ruminis</name>
    <dbReference type="NCBI Taxonomy" id="46206"/>
    <lineage>
        <taxon>Bacteria</taxon>
        <taxon>Bacillati</taxon>
        <taxon>Bacillota</taxon>
        <taxon>Clostridia</taxon>
        <taxon>Lachnospirales</taxon>
        <taxon>Lachnospiraceae</taxon>
        <taxon>Pseudobutyrivibrio</taxon>
    </lineage>
</organism>
<keyword evidence="4" id="KW-0285">Flavoprotein</keyword>
<comment type="cofactor">
    <cofactor evidence="1">
        <name>FMN</name>
        <dbReference type="ChEBI" id="CHEBI:58210"/>
    </cofactor>
</comment>
<dbReference type="InterPro" id="IPR001155">
    <property type="entry name" value="OxRdtase_FMN_N"/>
</dbReference>